<dbReference type="Proteomes" id="UP000440978">
    <property type="component" value="Unassembled WGS sequence"/>
</dbReference>
<dbReference type="RefSeq" id="WP_155220392.1">
    <property type="nucleotide sequence ID" value="NZ_WNHB01000020.1"/>
</dbReference>
<dbReference type="GO" id="GO:1990170">
    <property type="term" value="P:stress response to cadmium ion"/>
    <property type="evidence" value="ECO:0007669"/>
    <property type="project" value="TreeGrafter"/>
</dbReference>
<reference evidence="2 3" key="1">
    <citation type="submission" date="2019-11" db="EMBL/GenBank/DDBJ databases">
        <title>Terrilactibacillus tamarindus sp. nov. BCM23-1 isolated from bark of Tamarindus indica.</title>
        <authorList>
            <person name="Kingkaew E."/>
            <person name="Tanasupawat S."/>
        </authorList>
    </citation>
    <scope>NUCLEOTIDE SEQUENCE [LARGE SCALE GENOMIC DNA]</scope>
    <source>
        <strain evidence="2 3">BCM23-1</strain>
    </source>
</reference>
<dbReference type="AlphaFoldDB" id="A0A6N8CRD0"/>
<proteinExistence type="predicted"/>
<dbReference type="OrthoDB" id="9788704at2"/>
<dbReference type="GO" id="GO:0005507">
    <property type="term" value="F:copper ion binding"/>
    <property type="evidence" value="ECO:0007669"/>
    <property type="project" value="TreeGrafter"/>
</dbReference>
<dbReference type="GO" id="GO:1990169">
    <property type="term" value="P:stress response to copper ion"/>
    <property type="evidence" value="ECO:0007669"/>
    <property type="project" value="TreeGrafter"/>
</dbReference>
<keyword evidence="3" id="KW-1185">Reference proteome</keyword>
<dbReference type="GO" id="GO:0008270">
    <property type="term" value="F:zinc ion binding"/>
    <property type="evidence" value="ECO:0007669"/>
    <property type="project" value="TreeGrafter"/>
</dbReference>
<protein>
    <recommendedName>
        <fullName evidence="1">UVR domain-containing protein</fullName>
    </recommendedName>
</protein>
<accession>A0A6N8CRD0</accession>
<sequence>MECQNCHLRPATLHFTKIVNGTKHEYHLCDQCAQNNEEVMVATSGGFSIQQLLSGLLNFEQPMEEARRETNRTLKCPKCGLTYNEFVKIGKFGCKECYHTFNDRLNPVFRKIHGGNTVHKGKVPHRMGKDINIKRQVQDLKVKLQKLVEEEKFEKAAEIRDKIKGLEKGE</sequence>
<dbReference type="PANTHER" id="PTHR38430">
    <property type="entry name" value="PROTEIN-ARGININE KINASE ACTIVATOR PROTEIN"/>
    <property type="match status" value="1"/>
</dbReference>
<dbReference type="PROSITE" id="PS50151">
    <property type="entry name" value="UVR"/>
    <property type="match status" value="1"/>
</dbReference>
<dbReference type="SUPFAM" id="SSF46600">
    <property type="entry name" value="C-terminal UvrC-binding domain of UvrB"/>
    <property type="match status" value="1"/>
</dbReference>
<dbReference type="Gene3D" id="4.10.860.10">
    <property type="entry name" value="UVR domain"/>
    <property type="match status" value="1"/>
</dbReference>
<dbReference type="Pfam" id="PF02151">
    <property type="entry name" value="UVR"/>
    <property type="match status" value="1"/>
</dbReference>
<gene>
    <name evidence="2" type="ORF">GMB86_12355</name>
</gene>
<dbReference type="EMBL" id="WNHB01000020">
    <property type="protein sequence ID" value="MTT32799.1"/>
    <property type="molecule type" value="Genomic_DNA"/>
</dbReference>
<dbReference type="InterPro" id="IPR036876">
    <property type="entry name" value="UVR_dom_sf"/>
</dbReference>
<evidence type="ECO:0000259" key="1">
    <source>
        <dbReference type="PROSITE" id="PS50151"/>
    </source>
</evidence>
<dbReference type="GO" id="GO:0046870">
    <property type="term" value="F:cadmium ion binding"/>
    <property type="evidence" value="ECO:0007669"/>
    <property type="project" value="TreeGrafter"/>
</dbReference>
<feature type="domain" description="UVR" evidence="1">
    <location>
        <begin position="134"/>
        <end position="169"/>
    </location>
</feature>
<dbReference type="PIRSF" id="PIRSF015034">
    <property type="entry name" value="YacH"/>
    <property type="match status" value="1"/>
</dbReference>
<evidence type="ECO:0000313" key="2">
    <source>
        <dbReference type="EMBL" id="MTT32799.1"/>
    </source>
</evidence>
<comment type="caution">
    <text evidence="2">The sequence shown here is derived from an EMBL/GenBank/DDBJ whole genome shotgun (WGS) entry which is preliminary data.</text>
</comment>
<dbReference type="PANTHER" id="PTHR38430:SF1">
    <property type="entry name" value="PROTEIN-ARGININE KINASE ACTIVATOR PROTEIN"/>
    <property type="match status" value="1"/>
</dbReference>
<name>A0A6N8CRD0_9BACI</name>
<evidence type="ECO:0000313" key="3">
    <source>
        <dbReference type="Proteomes" id="UP000440978"/>
    </source>
</evidence>
<dbReference type="InterPro" id="IPR001943">
    <property type="entry name" value="UVR_dom"/>
</dbReference>
<organism evidence="2 3">
    <name type="scientific">Terrilactibacillus tamarindi</name>
    <dbReference type="NCBI Taxonomy" id="2599694"/>
    <lineage>
        <taxon>Bacteria</taxon>
        <taxon>Bacillati</taxon>
        <taxon>Bacillota</taxon>
        <taxon>Bacilli</taxon>
        <taxon>Bacillales</taxon>
        <taxon>Bacillaceae</taxon>
        <taxon>Terrilactibacillus</taxon>
    </lineage>
</organism>
<dbReference type="GO" id="GO:0050897">
    <property type="term" value="F:cobalt ion binding"/>
    <property type="evidence" value="ECO:0007669"/>
    <property type="project" value="TreeGrafter"/>
</dbReference>
<dbReference type="InterPro" id="IPR025542">
    <property type="entry name" value="YacH"/>
</dbReference>